<sequence length="455" mass="52156">MDNSPMHRISRLFFQKEDDPTIASSLSPFLQAHPGDTVCDKDNATQVWSGEDNSLLSPSSDIMTTSADTNPTTPVATPRPSEEAYSFPMSLDRSASQRSSKQYQVQQQQQSTQEQQQQQQQQQQIQEEDEQPSITPEQAQIARLQAELAARHHYLETLEIERQQHQLDNGALVDRLGKVRERAVQRHNERVALENNYQEHLRSLRATPDDLTTISAKLRRLKDTIANLADDLVENVDPVRATKALRGFWLNLREPIERLGNPLPLNRIRMLTEKYMMDFLMQYMTPNVFPGLKVDPSDYFLLEYWVRSLDKALATRLRQEIALVLVKQEGDRLRHTAQHNASILYANLREAYPYIQQMDSVTDDPQARYDAKVRGLIDLSMEIGFAMKGQEADIVATVIEEGKQMMNPVYMDDEEGQLQGTIEFCLCPPFVIYDTPVTVLEKGRVFCSPLRHRVV</sequence>
<comment type="caution">
    <text evidence="2">The sequence shown here is derived from an EMBL/GenBank/DDBJ whole genome shotgun (WGS) entry which is preliminary data.</text>
</comment>
<evidence type="ECO:0000256" key="1">
    <source>
        <dbReference type="SAM" id="MobiDB-lite"/>
    </source>
</evidence>
<dbReference type="InParanoid" id="A0A1X2HQ28"/>
<keyword evidence="3" id="KW-1185">Reference proteome</keyword>
<dbReference type="Proteomes" id="UP000242180">
    <property type="component" value="Unassembled WGS sequence"/>
</dbReference>
<dbReference type="EMBL" id="MCGN01000002">
    <property type="protein sequence ID" value="ORZ01493.1"/>
    <property type="molecule type" value="Genomic_DNA"/>
</dbReference>
<accession>A0A1X2HQ28</accession>
<feature type="compositionally biased region" description="Low complexity" evidence="1">
    <location>
        <begin position="96"/>
        <end position="125"/>
    </location>
</feature>
<gene>
    <name evidence="2" type="ORF">BCR43DRAFT_180890</name>
</gene>
<evidence type="ECO:0000313" key="3">
    <source>
        <dbReference type="Proteomes" id="UP000242180"/>
    </source>
</evidence>
<dbReference type="OrthoDB" id="2368002at2759"/>
<reference evidence="2 3" key="1">
    <citation type="submission" date="2016-07" db="EMBL/GenBank/DDBJ databases">
        <title>Pervasive Adenine N6-methylation of Active Genes in Fungi.</title>
        <authorList>
            <consortium name="DOE Joint Genome Institute"/>
            <person name="Mondo S.J."/>
            <person name="Dannebaum R.O."/>
            <person name="Kuo R.C."/>
            <person name="Labutti K."/>
            <person name="Haridas S."/>
            <person name="Kuo A."/>
            <person name="Salamov A."/>
            <person name="Ahrendt S.R."/>
            <person name="Lipzen A."/>
            <person name="Sullivan W."/>
            <person name="Andreopoulos W.B."/>
            <person name="Clum A."/>
            <person name="Lindquist E."/>
            <person name="Daum C."/>
            <person name="Ramamoorthy G.K."/>
            <person name="Gryganskyi A."/>
            <person name="Culley D."/>
            <person name="Magnuson J.K."/>
            <person name="James T.Y."/>
            <person name="O'Malley M.A."/>
            <person name="Stajich J.E."/>
            <person name="Spatafora J.W."/>
            <person name="Visel A."/>
            <person name="Grigoriev I.V."/>
        </authorList>
    </citation>
    <scope>NUCLEOTIDE SEQUENCE [LARGE SCALE GENOMIC DNA]</scope>
    <source>
        <strain evidence="2 3">NRRL 2496</strain>
    </source>
</reference>
<protein>
    <submittedName>
        <fullName evidence="2">Uncharacterized protein</fullName>
    </submittedName>
</protein>
<evidence type="ECO:0000313" key="2">
    <source>
        <dbReference type="EMBL" id="ORZ01493.1"/>
    </source>
</evidence>
<dbReference type="AlphaFoldDB" id="A0A1X2HQ28"/>
<feature type="compositionally biased region" description="Polar residues" evidence="1">
    <location>
        <begin position="49"/>
        <end position="75"/>
    </location>
</feature>
<feature type="region of interest" description="Disordered" evidence="1">
    <location>
        <begin position="49"/>
        <end position="135"/>
    </location>
</feature>
<proteinExistence type="predicted"/>
<name>A0A1X2HQ28_SYNRA</name>
<dbReference type="OMA" id="HAEPLIT"/>
<organism evidence="2 3">
    <name type="scientific">Syncephalastrum racemosum</name>
    <name type="common">Filamentous fungus</name>
    <dbReference type="NCBI Taxonomy" id="13706"/>
    <lineage>
        <taxon>Eukaryota</taxon>
        <taxon>Fungi</taxon>
        <taxon>Fungi incertae sedis</taxon>
        <taxon>Mucoromycota</taxon>
        <taxon>Mucoromycotina</taxon>
        <taxon>Mucoromycetes</taxon>
        <taxon>Mucorales</taxon>
        <taxon>Syncephalastraceae</taxon>
        <taxon>Syncephalastrum</taxon>
    </lineage>
</organism>